<dbReference type="AlphaFoldDB" id="A0A1Y5RTC4"/>
<name>A0A1Y5RTC4_9RHOB</name>
<gene>
    <name evidence="1" type="ORF">PAM7971_00666</name>
</gene>
<organism evidence="1 2">
    <name type="scientific">Pacificibacter marinus</name>
    <dbReference type="NCBI Taxonomy" id="658057"/>
    <lineage>
        <taxon>Bacteria</taxon>
        <taxon>Pseudomonadati</taxon>
        <taxon>Pseudomonadota</taxon>
        <taxon>Alphaproteobacteria</taxon>
        <taxon>Rhodobacterales</taxon>
        <taxon>Roseobacteraceae</taxon>
        <taxon>Pacificibacter</taxon>
    </lineage>
</organism>
<evidence type="ECO:0000313" key="2">
    <source>
        <dbReference type="Proteomes" id="UP000193307"/>
    </source>
</evidence>
<dbReference type="STRING" id="658057.SAMN04488032_11717"/>
<dbReference type="EMBL" id="FWFW01000002">
    <property type="protein sequence ID" value="SLN22260.1"/>
    <property type="molecule type" value="Genomic_DNA"/>
</dbReference>
<proteinExistence type="predicted"/>
<reference evidence="1 2" key="1">
    <citation type="submission" date="2017-03" db="EMBL/GenBank/DDBJ databases">
        <authorList>
            <person name="Afonso C.L."/>
            <person name="Miller P.J."/>
            <person name="Scott M.A."/>
            <person name="Spackman E."/>
            <person name="Goraichik I."/>
            <person name="Dimitrov K.M."/>
            <person name="Suarez D.L."/>
            <person name="Swayne D.E."/>
        </authorList>
    </citation>
    <scope>NUCLEOTIDE SEQUENCE [LARGE SCALE GENOMIC DNA]</scope>
    <source>
        <strain evidence="1 2">CECT 7971</strain>
    </source>
</reference>
<sequence length="55" mass="5990">MLLGQLWHSIKEPNNLIGRSIEMSQVASFPPGCLPKTHAVISLPSLTTNARMTDS</sequence>
<dbReference type="Proteomes" id="UP000193307">
    <property type="component" value="Unassembled WGS sequence"/>
</dbReference>
<accession>A0A1Y5RTC4</accession>
<keyword evidence="2" id="KW-1185">Reference proteome</keyword>
<protein>
    <submittedName>
        <fullName evidence="1">Uncharacterized protein</fullName>
    </submittedName>
</protein>
<evidence type="ECO:0000313" key="1">
    <source>
        <dbReference type="EMBL" id="SLN22260.1"/>
    </source>
</evidence>